<dbReference type="EMBL" id="MN740472">
    <property type="protein sequence ID" value="QHU28482.1"/>
    <property type="molecule type" value="Genomic_DNA"/>
</dbReference>
<accession>A0A6C0LH70</accession>
<evidence type="ECO:0000313" key="2">
    <source>
        <dbReference type="EMBL" id="QHU28482.1"/>
    </source>
</evidence>
<sequence>MKSRRNRTKQKFHSIEDAIARAEGKQSLARFGHVGQDMFQEEDRQHVWLKNVGAKKELQKYINKHYYKYDTKKTYLKSPPREHIMFPSRKQKQKTRRRK</sequence>
<dbReference type="AlphaFoldDB" id="A0A6C0LH70"/>
<protein>
    <submittedName>
        <fullName evidence="2">Uncharacterized protein</fullName>
    </submittedName>
</protein>
<organism evidence="2">
    <name type="scientific">viral metagenome</name>
    <dbReference type="NCBI Taxonomy" id="1070528"/>
    <lineage>
        <taxon>unclassified sequences</taxon>
        <taxon>metagenomes</taxon>
        <taxon>organismal metagenomes</taxon>
    </lineage>
</organism>
<feature type="region of interest" description="Disordered" evidence="1">
    <location>
        <begin position="78"/>
        <end position="99"/>
    </location>
</feature>
<evidence type="ECO:0000256" key="1">
    <source>
        <dbReference type="SAM" id="MobiDB-lite"/>
    </source>
</evidence>
<name>A0A6C0LH70_9ZZZZ</name>
<feature type="compositionally biased region" description="Basic residues" evidence="1">
    <location>
        <begin position="89"/>
        <end position="99"/>
    </location>
</feature>
<proteinExistence type="predicted"/>
<reference evidence="2" key="1">
    <citation type="journal article" date="2020" name="Nature">
        <title>Giant virus diversity and host interactions through global metagenomics.</title>
        <authorList>
            <person name="Schulz F."/>
            <person name="Roux S."/>
            <person name="Paez-Espino D."/>
            <person name="Jungbluth S."/>
            <person name="Walsh D.A."/>
            <person name="Denef V.J."/>
            <person name="McMahon K.D."/>
            <person name="Konstantinidis K.T."/>
            <person name="Eloe-Fadrosh E.A."/>
            <person name="Kyrpides N.C."/>
            <person name="Woyke T."/>
        </authorList>
    </citation>
    <scope>NUCLEOTIDE SEQUENCE</scope>
    <source>
        <strain evidence="2">GVMAG-M-3300027770-73</strain>
    </source>
</reference>